<keyword evidence="7" id="KW-1185">Reference proteome</keyword>
<keyword evidence="1 3" id="KW-0479">Metal-binding</keyword>
<evidence type="ECO:0000256" key="5">
    <source>
        <dbReference type="SAM" id="Phobius"/>
    </source>
</evidence>
<keyword evidence="5" id="KW-0812">Transmembrane</keyword>
<comment type="similarity">
    <text evidence="4">Belongs to the cytochrome P450 family.</text>
</comment>
<dbReference type="PRINTS" id="PR00463">
    <property type="entry name" value="EP450I"/>
</dbReference>
<gene>
    <name evidence="6" type="ORF">C1645_761503</name>
</gene>
<evidence type="ECO:0000256" key="1">
    <source>
        <dbReference type="ARBA" id="ARBA00022723"/>
    </source>
</evidence>
<dbReference type="PANTHER" id="PTHR24301:SF2">
    <property type="entry name" value="THROMBOXANE-A SYNTHASE"/>
    <property type="match status" value="1"/>
</dbReference>
<evidence type="ECO:0000313" key="6">
    <source>
        <dbReference type="EMBL" id="RIA93879.1"/>
    </source>
</evidence>
<reference evidence="6 7" key="1">
    <citation type="submission" date="2018-06" db="EMBL/GenBank/DDBJ databases">
        <title>Comparative genomics reveals the genomic features of Rhizophagus irregularis, R. cerebriforme, R. diaphanum and Gigaspora rosea, and their symbiotic lifestyle signature.</title>
        <authorList>
            <person name="Morin E."/>
            <person name="San Clemente H."/>
            <person name="Chen E.C.H."/>
            <person name="De La Providencia I."/>
            <person name="Hainaut M."/>
            <person name="Kuo A."/>
            <person name="Kohler A."/>
            <person name="Murat C."/>
            <person name="Tang N."/>
            <person name="Roy S."/>
            <person name="Loubradou J."/>
            <person name="Henrissat B."/>
            <person name="Grigoriev I.V."/>
            <person name="Corradi N."/>
            <person name="Roux C."/>
            <person name="Martin F.M."/>
        </authorList>
    </citation>
    <scope>NUCLEOTIDE SEQUENCE [LARGE SCALE GENOMIC DNA]</scope>
    <source>
        <strain evidence="6 7">DAOM 227022</strain>
    </source>
</reference>
<name>A0A397T973_9GLOM</name>
<comment type="caution">
    <text evidence="6">The sequence shown here is derived from an EMBL/GenBank/DDBJ whole genome shotgun (WGS) entry which is preliminary data.</text>
</comment>
<dbReference type="Pfam" id="PF00067">
    <property type="entry name" value="p450"/>
    <property type="match status" value="1"/>
</dbReference>
<dbReference type="SUPFAM" id="SSF48264">
    <property type="entry name" value="Cytochrome P450"/>
    <property type="match status" value="1"/>
</dbReference>
<dbReference type="GO" id="GO:0016705">
    <property type="term" value="F:oxidoreductase activity, acting on paired donors, with incorporation or reduction of molecular oxygen"/>
    <property type="evidence" value="ECO:0007669"/>
    <property type="project" value="InterPro"/>
</dbReference>
<dbReference type="OrthoDB" id="1470350at2759"/>
<sequence length="537" mass="63043">MVSLTEQYPILFTVYNLISKINIYYILIGFFIYLVIRPYFYYFKNRNSLAPGPLPLPLIGHWNIFLIGDVAQNKYNLSEKYGEICDITMFGQRCVIISSPKYLKELFSPSVYSPFLRRLPLTSGFIELGMDKEGLLLNCDIPKWRHNRKFFQQSLSPPSFIELSTKYTVECCEEIINYWSHIKEDSNQIVKLDEWFRSFTSDMMGLVASGSKETSMKIQFMKFTNQIYKEKDIEKEQNRGEIYRRLRSEYADALGFYIFVPKILWNFPGISIAAKYYKNILNYLTDFEIQFIKERKQQIKNENDDEVSSQNSKVRPDFLTMLITQNTEDDPSPDEIKQNIREMFSAGTGTTTTTLCSIVYLLAKHPEHEKRMVEEILSVIGKDNRITSSDLSKLPFTEAVINESMRLYPVVPITYRYSPDQDTQIANYHFNKDTIFAINLSHIHRNEEYFDKPDQFIPERFLGKWKETIPQFAFSPFGHGMRSCPGKNFAMTEIKVILATIYRKYTFKLVNPDEPLQLKFTLVNDISKMEVYIEKRE</sequence>
<evidence type="ECO:0000256" key="2">
    <source>
        <dbReference type="ARBA" id="ARBA00023004"/>
    </source>
</evidence>
<dbReference type="GO" id="GO:0004497">
    <property type="term" value="F:monooxygenase activity"/>
    <property type="evidence" value="ECO:0007669"/>
    <property type="project" value="UniProtKB-KW"/>
</dbReference>
<organism evidence="6 7">
    <name type="scientific">Glomus cerebriforme</name>
    <dbReference type="NCBI Taxonomy" id="658196"/>
    <lineage>
        <taxon>Eukaryota</taxon>
        <taxon>Fungi</taxon>
        <taxon>Fungi incertae sedis</taxon>
        <taxon>Mucoromycota</taxon>
        <taxon>Glomeromycotina</taxon>
        <taxon>Glomeromycetes</taxon>
        <taxon>Glomerales</taxon>
        <taxon>Glomeraceae</taxon>
        <taxon>Glomus</taxon>
    </lineage>
</organism>
<keyword evidence="2 3" id="KW-0408">Iron</keyword>
<dbReference type="InterPro" id="IPR017972">
    <property type="entry name" value="Cyt_P450_CS"/>
</dbReference>
<dbReference type="EMBL" id="QKYT01000095">
    <property type="protein sequence ID" value="RIA93879.1"/>
    <property type="molecule type" value="Genomic_DNA"/>
</dbReference>
<protein>
    <submittedName>
        <fullName evidence="6">Cytochrome P450</fullName>
    </submittedName>
</protein>
<keyword evidence="4" id="KW-0560">Oxidoreductase</keyword>
<dbReference type="GO" id="GO:0020037">
    <property type="term" value="F:heme binding"/>
    <property type="evidence" value="ECO:0007669"/>
    <property type="project" value="InterPro"/>
</dbReference>
<accession>A0A397T973</accession>
<dbReference type="STRING" id="658196.A0A397T973"/>
<dbReference type="PROSITE" id="PS00086">
    <property type="entry name" value="CYTOCHROME_P450"/>
    <property type="match status" value="1"/>
</dbReference>
<keyword evidence="5" id="KW-0472">Membrane</keyword>
<dbReference type="Gene3D" id="1.10.630.10">
    <property type="entry name" value="Cytochrome P450"/>
    <property type="match status" value="1"/>
</dbReference>
<evidence type="ECO:0000256" key="4">
    <source>
        <dbReference type="RuleBase" id="RU000461"/>
    </source>
</evidence>
<keyword evidence="5" id="KW-1133">Transmembrane helix</keyword>
<dbReference type="InterPro" id="IPR001128">
    <property type="entry name" value="Cyt_P450"/>
</dbReference>
<feature type="transmembrane region" description="Helical" evidence="5">
    <location>
        <begin position="12"/>
        <end position="36"/>
    </location>
</feature>
<dbReference type="PANTHER" id="PTHR24301">
    <property type="entry name" value="THROMBOXANE-A SYNTHASE"/>
    <property type="match status" value="1"/>
</dbReference>
<proteinExistence type="inferred from homology"/>
<dbReference type="Proteomes" id="UP000265703">
    <property type="component" value="Unassembled WGS sequence"/>
</dbReference>
<comment type="cofactor">
    <cofactor evidence="3">
        <name>heme</name>
        <dbReference type="ChEBI" id="CHEBI:30413"/>
    </cofactor>
</comment>
<evidence type="ECO:0000313" key="7">
    <source>
        <dbReference type="Proteomes" id="UP000265703"/>
    </source>
</evidence>
<evidence type="ECO:0000256" key="3">
    <source>
        <dbReference type="PIRSR" id="PIRSR602401-1"/>
    </source>
</evidence>
<keyword evidence="3 4" id="KW-0349">Heme</keyword>
<dbReference type="PRINTS" id="PR00385">
    <property type="entry name" value="P450"/>
</dbReference>
<dbReference type="InterPro" id="IPR036396">
    <property type="entry name" value="Cyt_P450_sf"/>
</dbReference>
<feature type="binding site" description="axial binding residue" evidence="3">
    <location>
        <position position="484"/>
    </location>
    <ligand>
        <name>heme</name>
        <dbReference type="ChEBI" id="CHEBI:30413"/>
    </ligand>
    <ligandPart>
        <name>Fe</name>
        <dbReference type="ChEBI" id="CHEBI:18248"/>
    </ligandPart>
</feature>
<keyword evidence="4" id="KW-0503">Monooxygenase</keyword>
<dbReference type="InterPro" id="IPR002401">
    <property type="entry name" value="Cyt_P450_E_grp-I"/>
</dbReference>
<dbReference type="AlphaFoldDB" id="A0A397T973"/>
<dbReference type="GO" id="GO:0005506">
    <property type="term" value="F:iron ion binding"/>
    <property type="evidence" value="ECO:0007669"/>
    <property type="project" value="InterPro"/>
</dbReference>